<dbReference type="PRINTS" id="PR00069">
    <property type="entry name" value="ALDKETRDTASE"/>
</dbReference>
<feature type="domain" description="NADP-dependent oxidoreductase" evidence="8">
    <location>
        <begin position="19"/>
        <end position="273"/>
    </location>
</feature>
<dbReference type="RefSeq" id="WP_106012640.1">
    <property type="nucleotide sequence ID" value="NZ_CP027226.1"/>
</dbReference>
<dbReference type="PANTHER" id="PTHR43827">
    <property type="entry name" value="2,5-DIKETO-D-GLUCONIC ACID REDUCTASE"/>
    <property type="match status" value="1"/>
</dbReference>
<keyword evidence="3" id="KW-0560">Oxidoreductase</keyword>
<evidence type="ECO:0000313" key="10">
    <source>
        <dbReference type="Proteomes" id="UP000237947"/>
    </source>
</evidence>
<organism evidence="9 10">
    <name type="scientific">Fastidiosipila sanguinis</name>
    <dbReference type="NCBI Taxonomy" id="236753"/>
    <lineage>
        <taxon>Bacteria</taxon>
        <taxon>Bacillati</taxon>
        <taxon>Bacillota</taxon>
        <taxon>Clostridia</taxon>
        <taxon>Eubacteriales</taxon>
        <taxon>Oscillospiraceae</taxon>
        <taxon>Fastidiosipila</taxon>
    </lineage>
</organism>
<dbReference type="InterPro" id="IPR020471">
    <property type="entry name" value="AKR"/>
</dbReference>
<dbReference type="GO" id="GO:0016616">
    <property type="term" value="F:oxidoreductase activity, acting on the CH-OH group of donors, NAD or NADP as acceptor"/>
    <property type="evidence" value="ECO:0007669"/>
    <property type="project" value="UniProtKB-ARBA"/>
</dbReference>
<evidence type="ECO:0000313" key="9">
    <source>
        <dbReference type="EMBL" id="AVM42687.1"/>
    </source>
</evidence>
<evidence type="ECO:0000256" key="1">
    <source>
        <dbReference type="ARBA" id="ARBA00007905"/>
    </source>
</evidence>
<evidence type="ECO:0000256" key="5">
    <source>
        <dbReference type="PIRSR" id="PIRSR000097-2"/>
    </source>
</evidence>
<accession>A0A2S0KNV4</accession>
<sequence length="275" mass="30938">MGKEKITLKLNNGTAIPQIGLGTWQMSPEEAYDSVKFALENGYIHIDGARAYANSEASGRAWKDSGVKREDIWITTKIRAEIKDYEGAQEEIENELASFQTDYLDLVLIHCPQPWAEYKANGEGNRYFKENLEVWKAMVEAYEAGKIKALGVSNFHPVDLENIINNSDVKPVVNQISYRIGYTQDNYVEAAEANDVLIEAYSPLGTGKILNNDDIKKIADKYSKSVAQVAIQYCLQKGHIVLPKSVTPKYILENIELDFELSAEDLDYLDSLDTK</sequence>
<dbReference type="PROSITE" id="PS00062">
    <property type="entry name" value="ALDOKETO_REDUCTASE_2"/>
    <property type="match status" value="1"/>
</dbReference>
<evidence type="ECO:0000259" key="8">
    <source>
        <dbReference type="Pfam" id="PF00248"/>
    </source>
</evidence>
<dbReference type="Pfam" id="PF00248">
    <property type="entry name" value="Aldo_ket_red"/>
    <property type="match status" value="1"/>
</dbReference>
<dbReference type="Gene3D" id="3.20.20.100">
    <property type="entry name" value="NADP-dependent oxidoreductase domain"/>
    <property type="match status" value="1"/>
</dbReference>
<dbReference type="CDD" id="cd19071">
    <property type="entry name" value="AKR_AKR1-5-like"/>
    <property type="match status" value="1"/>
</dbReference>
<feature type="binding site" evidence="5">
    <location>
        <position position="110"/>
    </location>
    <ligand>
        <name>substrate</name>
    </ligand>
</feature>
<dbReference type="InterPro" id="IPR023210">
    <property type="entry name" value="NADP_OxRdtase_dom"/>
</dbReference>
<evidence type="ECO:0000256" key="2">
    <source>
        <dbReference type="ARBA" id="ARBA00022857"/>
    </source>
</evidence>
<comment type="similarity">
    <text evidence="1">Belongs to the aldo/keto reductase family.</text>
</comment>
<dbReference type="KEGG" id="fsa:C5Q98_05430"/>
<evidence type="ECO:0000256" key="6">
    <source>
        <dbReference type="PIRSR" id="PIRSR000097-3"/>
    </source>
</evidence>
<dbReference type="InterPro" id="IPR018170">
    <property type="entry name" value="Aldo/ket_reductase_CS"/>
</dbReference>
<dbReference type="PANTHER" id="PTHR43827:SF3">
    <property type="entry name" value="NADP-DEPENDENT OXIDOREDUCTASE DOMAIN-CONTAINING PROTEIN"/>
    <property type="match status" value="1"/>
</dbReference>
<reference evidence="10" key="1">
    <citation type="submission" date="2018-02" db="EMBL/GenBank/DDBJ databases">
        <authorList>
            <person name="Holder M.E."/>
            <person name="Ajami N.J."/>
            <person name="Petrosino J.F."/>
        </authorList>
    </citation>
    <scope>NUCLEOTIDE SEQUENCE [LARGE SCALE GENOMIC DNA]</scope>
    <source>
        <strain evidence="10">CCUG 47711</strain>
    </source>
</reference>
<name>A0A2S0KNV4_9FIRM</name>
<protein>
    <submittedName>
        <fullName evidence="9">2,5-diketo-D-gluconic acid reductase</fullName>
    </submittedName>
</protein>
<dbReference type="FunFam" id="3.20.20.100:FF:000002">
    <property type="entry name" value="2,5-diketo-D-gluconic acid reductase A"/>
    <property type="match status" value="1"/>
</dbReference>
<evidence type="ECO:0000256" key="3">
    <source>
        <dbReference type="ARBA" id="ARBA00023002"/>
    </source>
</evidence>
<evidence type="ECO:0000256" key="4">
    <source>
        <dbReference type="PIRSR" id="PIRSR000097-1"/>
    </source>
</evidence>
<dbReference type="PIRSF" id="PIRSF000097">
    <property type="entry name" value="AKR"/>
    <property type="match status" value="1"/>
</dbReference>
<dbReference type="EMBL" id="CP027226">
    <property type="protein sequence ID" value="AVM42687.1"/>
    <property type="molecule type" value="Genomic_DNA"/>
</dbReference>
<gene>
    <name evidence="9" type="ORF">C5Q98_05430</name>
</gene>
<keyword evidence="10" id="KW-1185">Reference proteome</keyword>
<dbReference type="OrthoDB" id="9804790at2"/>
<keyword evidence="2" id="KW-0521">NADP</keyword>
<evidence type="ECO:0000256" key="7">
    <source>
        <dbReference type="SAM" id="Coils"/>
    </source>
</evidence>
<feature type="coiled-coil region" evidence="7">
    <location>
        <begin position="75"/>
        <end position="102"/>
    </location>
</feature>
<dbReference type="InterPro" id="IPR036812">
    <property type="entry name" value="NAD(P)_OxRdtase_dom_sf"/>
</dbReference>
<dbReference type="Proteomes" id="UP000237947">
    <property type="component" value="Chromosome"/>
</dbReference>
<dbReference type="SUPFAM" id="SSF51430">
    <property type="entry name" value="NAD(P)-linked oxidoreductase"/>
    <property type="match status" value="1"/>
</dbReference>
<dbReference type="AlphaFoldDB" id="A0A2S0KNV4"/>
<proteinExistence type="inferred from homology"/>
<keyword evidence="7" id="KW-0175">Coiled coil</keyword>
<feature type="active site" description="Proton donor" evidence="4">
    <location>
        <position position="52"/>
    </location>
</feature>
<feature type="site" description="Lowers pKa of active site Tyr" evidence="6">
    <location>
        <position position="77"/>
    </location>
</feature>